<dbReference type="Proteomes" id="UP000249363">
    <property type="component" value="Unassembled WGS sequence"/>
</dbReference>
<dbReference type="OrthoDB" id="2193813at2759"/>
<gene>
    <name evidence="10" type="ORF">BHQ10_009262</name>
</gene>
<dbReference type="Pfam" id="PF07524">
    <property type="entry name" value="Bromo_TP"/>
    <property type="match status" value="1"/>
</dbReference>
<reference evidence="10 11" key="1">
    <citation type="journal article" date="2017" name="Biotechnol. Biofuels">
        <title>Differential beta-glucosidase expression as a function of carbon source availability in Talaromyces amestolkiae: a genomic and proteomic approach.</title>
        <authorList>
            <person name="de Eugenio L.I."/>
            <person name="Mendez-Liter J.A."/>
            <person name="Nieto-Dominguez M."/>
            <person name="Alonso L."/>
            <person name="Gil-Munoz J."/>
            <person name="Barriuso J."/>
            <person name="Prieto A."/>
            <person name="Martinez M.J."/>
        </authorList>
    </citation>
    <scope>NUCLEOTIDE SEQUENCE [LARGE SCALE GENOMIC DNA]</scope>
    <source>
        <strain evidence="10 11">CIB</strain>
    </source>
</reference>
<evidence type="ECO:0000313" key="10">
    <source>
        <dbReference type="EMBL" id="RAO73250.1"/>
    </source>
</evidence>
<dbReference type="InterPro" id="IPR019473">
    <property type="entry name" value="TFIID_su8_C"/>
</dbReference>
<keyword evidence="11" id="KW-1185">Reference proteome</keyword>
<evidence type="ECO:0000256" key="1">
    <source>
        <dbReference type="ARBA" id="ARBA00004123"/>
    </source>
</evidence>
<feature type="domain" description="Bromodomain associated" evidence="8">
    <location>
        <begin position="58"/>
        <end position="124"/>
    </location>
</feature>
<comment type="similarity">
    <text evidence="2">Belongs to the TAF8 family.</text>
</comment>
<dbReference type="CDD" id="cd08049">
    <property type="entry name" value="TAF8"/>
    <property type="match status" value="1"/>
</dbReference>
<feature type="compositionally biased region" description="Polar residues" evidence="7">
    <location>
        <begin position="1"/>
        <end position="21"/>
    </location>
</feature>
<evidence type="ECO:0000256" key="5">
    <source>
        <dbReference type="ARBA" id="ARBA00023163"/>
    </source>
</evidence>
<dbReference type="GO" id="GO:0005669">
    <property type="term" value="C:transcription factor TFIID complex"/>
    <property type="evidence" value="ECO:0007669"/>
    <property type="project" value="InterPro"/>
</dbReference>
<dbReference type="STRING" id="1196081.A0A364LBQ0"/>
<evidence type="ECO:0000256" key="2">
    <source>
        <dbReference type="ARBA" id="ARBA00008767"/>
    </source>
</evidence>
<feature type="region of interest" description="Disordered" evidence="7">
    <location>
        <begin position="1"/>
        <end position="29"/>
    </location>
</feature>
<dbReference type="InterPro" id="IPR037818">
    <property type="entry name" value="TAF8"/>
</dbReference>
<dbReference type="GeneID" id="63798476"/>
<evidence type="ECO:0000256" key="6">
    <source>
        <dbReference type="ARBA" id="ARBA00023242"/>
    </source>
</evidence>
<dbReference type="PANTHER" id="PTHR46469:SF1">
    <property type="entry name" value="TRANSCRIPTION INITIATION FACTOR TFIID SUBUNIT 8"/>
    <property type="match status" value="1"/>
</dbReference>
<dbReference type="Gene3D" id="1.10.20.10">
    <property type="entry name" value="Histone, subunit A"/>
    <property type="match status" value="1"/>
</dbReference>
<evidence type="ECO:0000256" key="4">
    <source>
        <dbReference type="ARBA" id="ARBA00023015"/>
    </source>
</evidence>
<dbReference type="EMBL" id="MIKG01000023">
    <property type="protein sequence ID" value="RAO73250.1"/>
    <property type="molecule type" value="Genomic_DNA"/>
</dbReference>
<proteinExistence type="inferred from homology"/>
<dbReference type="PANTHER" id="PTHR46469">
    <property type="entry name" value="TRANSCRIPTION INITIATION FACTOR TFIID SUBUNIT 8"/>
    <property type="match status" value="1"/>
</dbReference>
<evidence type="ECO:0000259" key="8">
    <source>
        <dbReference type="Pfam" id="PF07524"/>
    </source>
</evidence>
<dbReference type="GO" id="GO:0006367">
    <property type="term" value="P:transcription initiation at RNA polymerase II promoter"/>
    <property type="evidence" value="ECO:0007669"/>
    <property type="project" value="TreeGrafter"/>
</dbReference>
<sequence>MAHITSTSTSLKRPSASQSPADESATKRQKLHYHHNHKLHHPVKTQLQEPALLDDGVVTHLLECSIGQILTKTGYDVAEPAALDAFRQATEEYILHLTSFARESMIAGRRIQPIPQDFEFALQQAYVGTEELEPYIKATKAEKIIPTLLPSPPPEEDEDVFGAFSDIPVLGKELSGEDERQRTSYIPAHFPHFPSKHTYRFTPVYTERETDPRRIRELGMEDSRHGEEALRKLARAAFKDTHATGTGKSEKRLWGRKAESAETMFEKTIRGLNKRKPITAAAAAEGQQSIDSQGAAQKDAKFSLSNLDLAPIVNCERSFWRKNTSSTQKAEKLPDTNESAIAKVERWVST</sequence>
<feature type="domain" description="Transcription factor TFIID subunit 8 C-terminal" evidence="9">
    <location>
        <begin position="185"/>
        <end position="233"/>
    </location>
</feature>
<protein>
    <recommendedName>
        <fullName evidence="3">Transcription initiation factor TFIID subunit 8</fullName>
    </recommendedName>
</protein>
<dbReference type="CDD" id="cd00076">
    <property type="entry name" value="HFD_SF"/>
    <property type="match status" value="1"/>
</dbReference>
<comment type="caution">
    <text evidence="10">The sequence shown here is derived from an EMBL/GenBank/DDBJ whole genome shotgun (WGS) entry which is preliminary data.</text>
</comment>
<dbReference type="AlphaFoldDB" id="A0A364LBQ0"/>
<dbReference type="InterPro" id="IPR006565">
    <property type="entry name" value="BTP"/>
</dbReference>
<comment type="subcellular location">
    <subcellularLocation>
        <location evidence="1">Nucleus</location>
    </subcellularLocation>
</comment>
<organism evidence="10 11">
    <name type="scientific">Talaromyces amestolkiae</name>
    <dbReference type="NCBI Taxonomy" id="1196081"/>
    <lineage>
        <taxon>Eukaryota</taxon>
        <taxon>Fungi</taxon>
        <taxon>Dikarya</taxon>
        <taxon>Ascomycota</taxon>
        <taxon>Pezizomycotina</taxon>
        <taxon>Eurotiomycetes</taxon>
        <taxon>Eurotiomycetidae</taxon>
        <taxon>Eurotiales</taxon>
        <taxon>Trichocomaceae</taxon>
        <taxon>Talaromyces</taxon>
        <taxon>Talaromyces sect. Talaromyces</taxon>
    </lineage>
</organism>
<evidence type="ECO:0000259" key="9">
    <source>
        <dbReference type="Pfam" id="PF10406"/>
    </source>
</evidence>
<keyword evidence="5" id="KW-0804">Transcription</keyword>
<evidence type="ECO:0000256" key="3">
    <source>
        <dbReference type="ARBA" id="ARBA00017307"/>
    </source>
</evidence>
<name>A0A364LBQ0_TALAM</name>
<evidence type="ECO:0000256" key="7">
    <source>
        <dbReference type="SAM" id="MobiDB-lite"/>
    </source>
</evidence>
<accession>A0A364LBQ0</accession>
<dbReference type="RefSeq" id="XP_040737764.1">
    <property type="nucleotide sequence ID" value="XM_040882159.1"/>
</dbReference>
<keyword evidence="4" id="KW-0805">Transcription regulation</keyword>
<dbReference type="InterPro" id="IPR009072">
    <property type="entry name" value="Histone-fold"/>
</dbReference>
<dbReference type="Pfam" id="PF10406">
    <property type="entry name" value="TAF8_C"/>
    <property type="match status" value="1"/>
</dbReference>
<dbReference type="GO" id="GO:0046982">
    <property type="term" value="F:protein heterodimerization activity"/>
    <property type="evidence" value="ECO:0007669"/>
    <property type="project" value="InterPro"/>
</dbReference>
<evidence type="ECO:0000313" key="11">
    <source>
        <dbReference type="Proteomes" id="UP000249363"/>
    </source>
</evidence>
<keyword evidence="6" id="KW-0539">Nucleus</keyword>